<evidence type="ECO:0000259" key="15">
    <source>
        <dbReference type="PROSITE" id="PS50109"/>
    </source>
</evidence>
<keyword evidence="7" id="KW-0547">Nucleotide-binding</keyword>
<dbReference type="SUPFAM" id="SSF55874">
    <property type="entry name" value="ATPase domain of HSP90 chaperone/DNA topoisomerase II/histidine kinase"/>
    <property type="match status" value="1"/>
</dbReference>
<dbReference type="InterPro" id="IPR013783">
    <property type="entry name" value="Ig-like_fold"/>
</dbReference>
<dbReference type="Gene3D" id="3.30.565.10">
    <property type="entry name" value="Histidine kinase-like ATPase, C-terminal domain"/>
    <property type="match status" value="1"/>
</dbReference>
<dbReference type="InterPro" id="IPR036890">
    <property type="entry name" value="HATPase_C_sf"/>
</dbReference>
<dbReference type="SMART" id="SM00387">
    <property type="entry name" value="HATPase_c"/>
    <property type="match status" value="1"/>
</dbReference>
<dbReference type="PANTHER" id="PTHR43047">
    <property type="entry name" value="TWO-COMPONENT HISTIDINE PROTEIN KINASE"/>
    <property type="match status" value="1"/>
</dbReference>
<evidence type="ECO:0000256" key="3">
    <source>
        <dbReference type="ARBA" id="ARBA00012438"/>
    </source>
</evidence>
<dbReference type="InterPro" id="IPR003594">
    <property type="entry name" value="HATPase_dom"/>
</dbReference>
<feature type="coiled-coil region" evidence="13">
    <location>
        <begin position="800"/>
        <end position="827"/>
    </location>
</feature>
<keyword evidence="9" id="KW-0067">ATP-binding</keyword>
<dbReference type="KEGG" id="msea:METESE_08530"/>
<dbReference type="EMBL" id="AP027081">
    <property type="protein sequence ID" value="BDU75895.1"/>
    <property type="molecule type" value="Genomic_DNA"/>
</dbReference>
<dbReference type="SUPFAM" id="SSF52172">
    <property type="entry name" value="CheY-like"/>
    <property type="match status" value="1"/>
</dbReference>
<dbReference type="InterPro" id="IPR036097">
    <property type="entry name" value="HisK_dim/P_sf"/>
</dbReference>
<keyword evidence="10" id="KW-1133">Transmembrane helix</keyword>
<evidence type="ECO:0000256" key="4">
    <source>
        <dbReference type="ARBA" id="ARBA00022553"/>
    </source>
</evidence>
<dbReference type="SUPFAM" id="SSF47384">
    <property type="entry name" value="Homodimeric domain of signal transducing histidine kinase"/>
    <property type="match status" value="1"/>
</dbReference>
<gene>
    <name evidence="17" type="ORF">METESE_08530</name>
</gene>
<dbReference type="EC" id="2.7.13.3" evidence="3"/>
<dbReference type="FunFam" id="1.10.287.130:FF:000004">
    <property type="entry name" value="Ethylene receptor 1"/>
    <property type="match status" value="1"/>
</dbReference>
<keyword evidence="8" id="KW-0418">Kinase</keyword>
<evidence type="ECO:0000313" key="17">
    <source>
        <dbReference type="EMBL" id="BDU75895.1"/>
    </source>
</evidence>
<dbReference type="RefSeq" id="WP_316411152.1">
    <property type="nucleotide sequence ID" value="NZ_AP027081.1"/>
</dbReference>
<dbReference type="PROSITE" id="PS50110">
    <property type="entry name" value="RESPONSE_REGULATORY"/>
    <property type="match status" value="1"/>
</dbReference>
<proteinExistence type="predicted"/>
<dbReference type="PRINTS" id="PR00344">
    <property type="entry name" value="BCTRLSENSOR"/>
</dbReference>
<dbReference type="PANTHER" id="PTHR43047:SF78">
    <property type="entry name" value="SENSORY_REGULATORY PROTEIN RPFC"/>
    <property type="match status" value="1"/>
</dbReference>
<dbReference type="PROSITE" id="PS50109">
    <property type="entry name" value="HIS_KIN"/>
    <property type="match status" value="1"/>
</dbReference>
<evidence type="ECO:0000256" key="5">
    <source>
        <dbReference type="ARBA" id="ARBA00022679"/>
    </source>
</evidence>
<keyword evidence="11" id="KW-0472">Membrane</keyword>
<dbReference type="Pfam" id="PF00072">
    <property type="entry name" value="Response_reg"/>
    <property type="match status" value="1"/>
</dbReference>
<accession>A0AA48GUJ0</accession>
<dbReference type="SMART" id="SM00448">
    <property type="entry name" value="REC"/>
    <property type="match status" value="1"/>
</dbReference>
<dbReference type="Pfam" id="PF02518">
    <property type="entry name" value="HATPase_c"/>
    <property type="match status" value="1"/>
</dbReference>
<reference evidence="17" key="1">
    <citation type="journal article" date="2023" name="Int. J. Syst. Evol. Microbiol.">
        <title>Mesoterricola silvestris gen. nov., sp. nov., Mesoterricola sediminis sp. nov., Geothrix oryzae sp. nov., Geothrix edaphica sp. nov., Geothrix rubra sp. nov., and Geothrix limicola sp. nov., six novel members of Acidobacteriota isolated from soils.</title>
        <authorList>
            <person name="Itoh H."/>
            <person name="Sugisawa Y."/>
            <person name="Mise K."/>
            <person name="Xu Z."/>
            <person name="Kuniyasu M."/>
            <person name="Ushijima N."/>
            <person name="Kawano K."/>
            <person name="Kobayashi E."/>
            <person name="Shiratori Y."/>
            <person name="Masuda Y."/>
            <person name="Senoo K."/>
        </authorList>
    </citation>
    <scope>NUCLEOTIDE SEQUENCE</scope>
    <source>
        <strain evidence="17">W786</strain>
    </source>
</reference>
<evidence type="ECO:0000256" key="8">
    <source>
        <dbReference type="ARBA" id="ARBA00022777"/>
    </source>
</evidence>
<dbReference type="InterPro" id="IPR003661">
    <property type="entry name" value="HisK_dim/P_dom"/>
</dbReference>
<feature type="domain" description="Histidine kinase" evidence="15">
    <location>
        <begin position="837"/>
        <end position="1058"/>
    </location>
</feature>
<dbReference type="Gene3D" id="2.130.10.10">
    <property type="entry name" value="YVTN repeat-like/Quinoprotein amine dehydrogenase"/>
    <property type="match status" value="2"/>
</dbReference>
<evidence type="ECO:0000256" key="10">
    <source>
        <dbReference type="ARBA" id="ARBA00022989"/>
    </source>
</evidence>
<protein>
    <recommendedName>
        <fullName evidence="3">histidine kinase</fullName>
        <ecNumber evidence="3">2.7.13.3</ecNumber>
    </recommendedName>
</protein>
<dbReference type="Gene3D" id="2.60.40.10">
    <property type="entry name" value="Immunoglobulins"/>
    <property type="match status" value="1"/>
</dbReference>
<keyword evidence="5" id="KW-0808">Transferase</keyword>
<keyword evidence="6" id="KW-0812">Transmembrane</keyword>
<comment type="catalytic activity">
    <reaction evidence="1">
        <text>ATP + protein L-histidine = ADP + protein N-phospho-L-histidine.</text>
        <dbReference type="EC" id="2.7.13.3"/>
    </reaction>
</comment>
<dbReference type="GO" id="GO:0005524">
    <property type="term" value="F:ATP binding"/>
    <property type="evidence" value="ECO:0007669"/>
    <property type="project" value="UniProtKB-KW"/>
</dbReference>
<keyword evidence="4 12" id="KW-0597">Phosphoprotein</keyword>
<dbReference type="InterPro" id="IPR015943">
    <property type="entry name" value="WD40/YVTN_repeat-like_dom_sf"/>
</dbReference>
<keyword evidence="14" id="KW-0732">Signal</keyword>
<keyword evidence="13" id="KW-0175">Coiled coil</keyword>
<feature type="signal peptide" evidence="14">
    <location>
        <begin position="1"/>
        <end position="17"/>
    </location>
</feature>
<keyword evidence="18" id="KW-1185">Reference proteome</keyword>
<feature type="modified residue" description="4-aspartylphosphate" evidence="12">
    <location>
        <position position="1130"/>
    </location>
</feature>
<dbReference type="InterPro" id="IPR001789">
    <property type="entry name" value="Sig_transdc_resp-reg_receiver"/>
</dbReference>
<evidence type="ECO:0000256" key="9">
    <source>
        <dbReference type="ARBA" id="ARBA00022840"/>
    </source>
</evidence>
<dbReference type="CDD" id="cd16922">
    <property type="entry name" value="HATPase_EvgS-ArcB-TorS-like"/>
    <property type="match status" value="1"/>
</dbReference>
<feature type="domain" description="Response regulatory" evidence="16">
    <location>
        <begin position="1081"/>
        <end position="1197"/>
    </location>
</feature>
<evidence type="ECO:0000256" key="13">
    <source>
        <dbReference type="SAM" id="Coils"/>
    </source>
</evidence>
<evidence type="ECO:0000256" key="7">
    <source>
        <dbReference type="ARBA" id="ARBA00022741"/>
    </source>
</evidence>
<evidence type="ECO:0000256" key="2">
    <source>
        <dbReference type="ARBA" id="ARBA00004370"/>
    </source>
</evidence>
<evidence type="ECO:0000256" key="11">
    <source>
        <dbReference type="ARBA" id="ARBA00023136"/>
    </source>
</evidence>
<dbReference type="FunFam" id="3.30.565.10:FF:000010">
    <property type="entry name" value="Sensor histidine kinase RcsC"/>
    <property type="match status" value="1"/>
</dbReference>
<feature type="chain" id="PRO_5041308102" description="histidine kinase" evidence="14">
    <location>
        <begin position="18"/>
        <end position="1303"/>
    </location>
</feature>
<evidence type="ECO:0000256" key="6">
    <source>
        <dbReference type="ARBA" id="ARBA00022692"/>
    </source>
</evidence>
<organism evidence="17 18">
    <name type="scientific">Mesoterricola sediminis</name>
    <dbReference type="NCBI Taxonomy" id="2927980"/>
    <lineage>
        <taxon>Bacteria</taxon>
        <taxon>Pseudomonadati</taxon>
        <taxon>Acidobacteriota</taxon>
        <taxon>Holophagae</taxon>
        <taxon>Holophagales</taxon>
        <taxon>Holophagaceae</taxon>
        <taxon>Mesoterricola</taxon>
    </lineage>
</organism>
<dbReference type="Proteomes" id="UP001228113">
    <property type="component" value="Chromosome"/>
</dbReference>
<dbReference type="InterPro" id="IPR011006">
    <property type="entry name" value="CheY-like_superfamily"/>
</dbReference>
<evidence type="ECO:0000256" key="14">
    <source>
        <dbReference type="SAM" id="SignalP"/>
    </source>
</evidence>
<dbReference type="GO" id="GO:0016020">
    <property type="term" value="C:membrane"/>
    <property type="evidence" value="ECO:0007669"/>
    <property type="project" value="UniProtKB-SubCell"/>
</dbReference>
<evidence type="ECO:0000256" key="12">
    <source>
        <dbReference type="PROSITE-ProRule" id="PRU00169"/>
    </source>
</evidence>
<dbReference type="SMART" id="SM00388">
    <property type="entry name" value="HisKA"/>
    <property type="match status" value="1"/>
</dbReference>
<dbReference type="SUPFAM" id="SSF63829">
    <property type="entry name" value="Calcium-dependent phosphotriesterase"/>
    <property type="match status" value="1"/>
</dbReference>
<dbReference type="CDD" id="cd00082">
    <property type="entry name" value="HisKA"/>
    <property type="match status" value="1"/>
</dbReference>
<dbReference type="GO" id="GO:0000155">
    <property type="term" value="F:phosphorelay sensor kinase activity"/>
    <property type="evidence" value="ECO:0007669"/>
    <property type="project" value="InterPro"/>
</dbReference>
<dbReference type="Gene3D" id="3.40.50.2300">
    <property type="match status" value="1"/>
</dbReference>
<sequence>MRRAAVLVLLACAALGAQELGAPFSRIYRPREYGGSAQAWAFAEDPRGLLFAGNTLGILEHDGATWRLIPTRLRTVARHVAADRHGRVWVGAKNEFGYLEPDGTGQTRFVGLEQLLDPRDRDFGDAWTVLPFEGGACFAARRHLFRYDGKTIRVIRGETNFTLGFKVRGRLYISQIGRGPAEILEDRLEQLPGWPDPKEQANFMVPWGAGQGILVGTSKSGLLLFDGHGFEPFPTEADPLLKRMVISTGILLPDGTLAIGGLYGGCVVLDRQGRILLHLDRRNGLPDESLNRLYADRQARLWAATNRGMARVEWPGPLTAFGEDQGLLGSLSCLKRWKGSLYAGTSQGLFRLVRTQVPQDPPGAVIDPKAKAFPELSFGGMWRFRPVEGPTGRVWRLVEDRGRLLACNAHGVYEVGLERARRVYEGGAERDTFDLVASRRTPGLWFAGTHAGLWMYRERGGTWRREGQVPGVTGEVRALVGLEDGTLWAGTNASGAFHVIPGEGREPLRVEAFGKAEGLPSPAHDFPHLLPSGVVFATHKGFYRFNAFSRRFEPDPRFAGTLPPGDWYPEVVVGGPDGRLWMHLYNDLTGERLTGAAVPGPDGRFRLEAGAWRRIGDATLAGALAEPDGTVWMGGADGLFRYDPKAERQPAEAAPPLVRKVSVQGGGLLFGGSGLWQGAFRIPYAHRNLRFEFAAPAAPPDGSLRYQVRLVGNARDWSAPTAETLRDYTNLWEGKYRFQVRTVTALGQVSEPAEAVFRILPPWYRSWWAYLAYAGLVAAGIRGLIRLSLWRSRQAKRILMRKVAERTDQLRRRTAQLEQAKTAAEAAALAKSEFLANMSHEIRTPLNAILGYSEILQDEVAEPRHREHLAAIASGGKALLGVIGDILDLSKIEAGRVEPEHRPTDVRALLEDVARAFTLRCREKRLRLEVEAGADLPSYLVLSPVHLRQILFNLVGNAVKFTEEGVIRVSLRELARQGDCLDLRIDVEDTGIGIPADQLEAIFEPFHQARGQDMVRYGGTGLGLAICRRLAALMGGNLTVASTEALGSTFTLRLFGLPIADEASVAGEPTGPFRGAFRPATLLLVDDVPSNRDLLKAFFEPGPFTFLEASDGGEALRTAASGRPDLILMDLRMPGMDGLEATRLLKADPALQAIPVILLTASTTVTDEAPIWASGVDGFLRKPVSRTRLAAEMARFLPLEAPPEARVDEQPAEASPGASTPELLAELEAELPEWTRLKDVFFIDRMAAFAVRIAAIGDRHGSPALQTWAGRVQDQARAYDMENLPTTFRRFADVVEDLRAALR</sequence>
<dbReference type="Gene3D" id="1.10.287.130">
    <property type="match status" value="1"/>
</dbReference>
<evidence type="ECO:0000256" key="1">
    <source>
        <dbReference type="ARBA" id="ARBA00000085"/>
    </source>
</evidence>
<dbReference type="InterPro" id="IPR005467">
    <property type="entry name" value="His_kinase_dom"/>
</dbReference>
<name>A0AA48GUJ0_9BACT</name>
<dbReference type="Pfam" id="PF00512">
    <property type="entry name" value="HisKA"/>
    <property type="match status" value="1"/>
</dbReference>
<dbReference type="InterPro" id="IPR004358">
    <property type="entry name" value="Sig_transdc_His_kin-like_C"/>
</dbReference>
<comment type="subcellular location">
    <subcellularLocation>
        <location evidence="2">Membrane</location>
    </subcellularLocation>
</comment>
<evidence type="ECO:0000259" key="16">
    <source>
        <dbReference type="PROSITE" id="PS50110"/>
    </source>
</evidence>
<evidence type="ECO:0000313" key="18">
    <source>
        <dbReference type="Proteomes" id="UP001228113"/>
    </source>
</evidence>